<dbReference type="InterPro" id="IPR011990">
    <property type="entry name" value="TPR-like_helical_dom_sf"/>
</dbReference>
<protein>
    <submittedName>
        <fullName evidence="1">Uncharacterized protein</fullName>
    </submittedName>
</protein>
<name>A0ABN9PLA6_9DINO</name>
<dbReference type="Proteomes" id="UP001189429">
    <property type="component" value="Unassembled WGS sequence"/>
</dbReference>
<gene>
    <name evidence="1" type="ORF">PCOR1329_LOCUS3977</name>
</gene>
<evidence type="ECO:0000313" key="2">
    <source>
        <dbReference type="Proteomes" id="UP001189429"/>
    </source>
</evidence>
<evidence type="ECO:0000313" key="1">
    <source>
        <dbReference type="EMBL" id="CAK0793815.1"/>
    </source>
</evidence>
<organism evidence="1 2">
    <name type="scientific">Prorocentrum cordatum</name>
    <dbReference type="NCBI Taxonomy" id="2364126"/>
    <lineage>
        <taxon>Eukaryota</taxon>
        <taxon>Sar</taxon>
        <taxon>Alveolata</taxon>
        <taxon>Dinophyceae</taxon>
        <taxon>Prorocentrales</taxon>
        <taxon>Prorocentraceae</taxon>
        <taxon>Prorocentrum</taxon>
    </lineage>
</organism>
<sequence>MLDLVRPASNTTVTSSGLGEAESALARTTYSAGSSECEKGGQWQRASVLLSATSGARLEPNVNAGMSACGKCEHWLLAAALLLEMWDAKLEPDFLSYNVGVRAGAEGEQWQRALALPTDTWKAKLEPDGISIPVNPHTVMSLVPEPPRPWQRCAGPR</sequence>
<accession>A0ABN9PLA6</accession>
<dbReference type="EMBL" id="CAUYUJ010001033">
    <property type="protein sequence ID" value="CAK0793815.1"/>
    <property type="molecule type" value="Genomic_DNA"/>
</dbReference>
<comment type="caution">
    <text evidence="1">The sequence shown here is derived from an EMBL/GenBank/DDBJ whole genome shotgun (WGS) entry which is preliminary data.</text>
</comment>
<dbReference type="Gene3D" id="1.25.40.10">
    <property type="entry name" value="Tetratricopeptide repeat domain"/>
    <property type="match status" value="1"/>
</dbReference>
<keyword evidence="2" id="KW-1185">Reference proteome</keyword>
<proteinExistence type="predicted"/>
<reference evidence="1" key="1">
    <citation type="submission" date="2023-10" db="EMBL/GenBank/DDBJ databases">
        <authorList>
            <person name="Chen Y."/>
            <person name="Shah S."/>
            <person name="Dougan E. K."/>
            <person name="Thang M."/>
            <person name="Chan C."/>
        </authorList>
    </citation>
    <scope>NUCLEOTIDE SEQUENCE [LARGE SCALE GENOMIC DNA]</scope>
</reference>